<dbReference type="PANTHER" id="PTHR30185:SF18">
    <property type="entry name" value="TRANSCRIPTIONAL REGULATOR MTLR"/>
    <property type="match status" value="1"/>
</dbReference>
<keyword evidence="2" id="KW-0677">Repeat</keyword>
<dbReference type="SUPFAM" id="SSF63520">
    <property type="entry name" value="PTS-regulatory domain, PRD"/>
    <property type="match status" value="1"/>
</dbReference>
<reference evidence="7 8" key="1">
    <citation type="submission" date="2017-05" db="EMBL/GenBank/DDBJ databases">
        <title>Vagococcus spp. assemblies.</title>
        <authorList>
            <person name="Gulvik C.A."/>
        </authorList>
    </citation>
    <scope>NUCLEOTIDE SEQUENCE [LARGE SCALE GENOMIC DNA]</scope>
    <source>
        <strain evidence="7 8">LMG 24798</strain>
    </source>
</reference>
<sequence length="636" mass="73390">MTCQLSQRQKDIILYLTMISDVTTTKQLAEMFSISVRSIKYDLADVRSWLAEKDIQLFSKRGSGIWLELTSEQKKTLKNSVLSDEMDSYVSNQHIRYHKIIFELITENGMLSSDRLSERIKVSKNTIISDLDRAERLLNEYGLLLVRQPSKGFAIQGQELPKRQILEQMIQEELTEYDVYYIINKLLQAHDYEKDIQIGVNKQFQTIYSQVLATMSEVLATIDPAELNYSEVLSLTIRTSISIMRLQNKCTIGDYRQLNESSLKNEVPYQLINSAYTYFDLPIFADEYDYINSDMLHDVPQYDILTITKKIIRQVSEDTGYHFSEDSLLFNNLFVHLSIRLSKKHSYLNEYNPFADDVKEKYPDLFASIKEACETHIASSQLFVNDSFVCYLALHFLGSYERHTSRKSASVVYVCSTGLGVTNLITQTIQKRMKGIKIVGFASILNVGTIVQQLQPDFVISIFPLEELDVPWVKVEPILTEQNLKSIQEYADAVIQRTAEDELPKAMTHSSARLLDSDSTVYEQESQEIIIKGYVIYQSIVKTMADKLDEALLDSLMLHVLLAVHRIAFDHQYMDETDCCETHADVREEDVQSIRNIFTEQGLAINQSEMMAMLHYFKRKEGYRGRSYSESRNINE</sequence>
<keyword evidence="8" id="KW-1185">Reference proteome</keyword>
<dbReference type="OrthoDB" id="369398at2"/>
<evidence type="ECO:0000259" key="6">
    <source>
        <dbReference type="PROSITE" id="PS51372"/>
    </source>
</evidence>
<dbReference type="Proteomes" id="UP000286773">
    <property type="component" value="Unassembled WGS sequence"/>
</dbReference>
<protein>
    <recommendedName>
        <fullName evidence="9">Transcriptional antiterminator</fullName>
    </recommendedName>
</protein>
<accession>A0A430B0F3</accession>
<dbReference type="SUPFAM" id="SSF52794">
    <property type="entry name" value="PTS system IIB component-like"/>
    <property type="match status" value="1"/>
</dbReference>
<dbReference type="PROSITE" id="PS51099">
    <property type="entry name" value="PTS_EIIB_TYPE_2"/>
    <property type="match status" value="1"/>
</dbReference>
<keyword evidence="4" id="KW-0804">Transcription</keyword>
<dbReference type="Gene3D" id="3.40.50.2300">
    <property type="match status" value="1"/>
</dbReference>
<dbReference type="InterPro" id="IPR050661">
    <property type="entry name" value="BglG_antiterminators"/>
</dbReference>
<dbReference type="InterPro" id="IPR036388">
    <property type="entry name" value="WH-like_DNA-bd_sf"/>
</dbReference>
<dbReference type="GO" id="GO:0009401">
    <property type="term" value="P:phosphoenolpyruvate-dependent sugar phosphotransferase system"/>
    <property type="evidence" value="ECO:0007669"/>
    <property type="project" value="InterPro"/>
</dbReference>
<comment type="caution">
    <text evidence="7">The sequence shown here is derived from an EMBL/GenBank/DDBJ whole genome shotgun (WGS) entry which is preliminary data.</text>
</comment>
<dbReference type="Gene3D" id="1.10.1790.10">
    <property type="entry name" value="PRD domain"/>
    <property type="match status" value="1"/>
</dbReference>
<dbReference type="Pfam" id="PF00874">
    <property type="entry name" value="PRD"/>
    <property type="match status" value="1"/>
</dbReference>
<evidence type="ECO:0000256" key="2">
    <source>
        <dbReference type="ARBA" id="ARBA00022737"/>
    </source>
</evidence>
<keyword evidence="1" id="KW-0808">Transferase</keyword>
<evidence type="ECO:0000256" key="3">
    <source>
        <dbReference type="ARBA" id="ARBA00023015"/>
    </source>
</evidence>
<evidence type="ECO:0000313" key="7">
    <source>
        <dbReference type="EMBL" id="RSU13820.1"/>
    </source>
</evidence>
<gene>
    <name evidence="7" type="ORF">CBF27_02665</name>
</gene>
<feature type="domain" description="PRD" evidence="6">
    <location>
        <begin position="299"/>
        <end position="406"/>
    </location>
</feature>
<evidence type="ECO:0008006" key="9">
    <source>
        <dbReference type="Google" id="ProtNLM"/>
    </source>
</evidence>
<organism evidence="7 8">
    <name type="scientific">Vagococcus acidifermentans</name>
    <dbReference type="NCBI Taxonomy" id="564710"/>
    <lineage>
        <taxon>Bacteria</taxon>
        <taxon>Bacillati</taxon>
        <taxon>Bacillota</taxon>
        <taxon>Bacilli</taxon>
        <taxon>Lactobacillales</taxon>
        <taxon>Enterococcaceae</taxon>
        <taxon>Vagococcus</taxon>
    </lineage>
</organism>
<evidence type="ECO:0000256" key="1">
    <source>
        <dbReference type="ARBA" id="ARBA00022679"/>
    </source>
</evidence>
<dbReference type="InterPro" id="IPR013011">
    <property type="entry name" value="PTS_EIIB_2"/>
</dbReference>
<dbReference type="InterPro" id="IPR036634">
    <property type="entry name" value="PRD_sf"/>
</dbReference>
<dbReference type="AlphaFoldDB" id="A0A430B0F3"/>
<keyword evidence="3" id="KW-0805">Transcription regulation</keyword>
<feature type="domain" description="PTS EIIB type-2" evidence="5">
    <location>
        <begin position="407"/>
        <end position="499"/>
    </location>
</feature>
<dbReference type="EMBL" id="NGKC01000002">
    <property type="protein sequence ID" value="RSU13820.1"/>
    <property type="molecule type" value="Genomic_DNA"/>
</dbReference>
<evidence type="ECO:0000256" key="4">
    <source>
        <dbReference type="ARBA" id="ARBA00023163"/>
    </source>
</evidence>
<evidence type="ECO:0000259" key="5">
    <source>
        <dbReference type="PROSITE" id="PS51099"/>
    </source>
</evidence>
<dbReference type="PROSITE" id="PS51372">
    <property type="entry name" value="PRD_2"/>
    <property type="match status" value="1"/>
</dbReference>
<dbReference type="InterPro" id="IPR036095">
    <property type="entry name" value="PTS_EIIB-like_sf"/>
</dbReference>
<dbReference type="InterPro" id="IPR011608">
    <property type="entry name" value="PRD"/>
</dbReference>
<proteinExistence type="predicted"/>
<dbReference type="PANTHER" id="PTHR30185">
    <property type="entry name" value="CRYPTIC BETA-GLUCOSIDE BGL OPERON ANTITERMINATOR"/>
    <property type="match status" value="1"/>
</dbReference>
<dbReference type="CDD" id="cd05568">
    <property type="entry name" value="PTS_IIB_bgl_like"/>
    <property type="match status" value="1"/>
</dbReference>
<name>A0A430B0F3_9ENTE</name>
<dbReference type="GO" id="GO:0006355">
    <property type="term" value="P:regulation of DNA-templated transcription"/>
    <property type="evidence" value="ECO:0007669"/>
    <property type="project" value="InterPro"/>
</dbReference>
<evidence type="ECO:0000313" key="8">
    <source>
        <dbReference type="Proteomes" id="UP000286773"/>
    </source>
</evidence>
<dbReference type="Gene3D" id="1.10.10.10">
    <property type="entry name" value="Winged helix-like DNA-binding domain superfamily/Winged helix DNA-binding domain"/>
    <property type="match status" value="1"/>
</dbReference>
<dbReference type="GO" id="GO:0008982">
    <property type="term" value="F:protein-N(PI)-phosphohistidine-sugar phosphotransferase activity"/>
    <property type="evidence" value="ECO:0007669"/>
    <property type="project" value="InterPro"/>
</dbReference>